<dbReference type="FunFam" id="2.30.29.30:FF:000289">
    <property type="entry name" value="Epidermal growth factor receptor kinase substrate 8"/>
    <property type="match status" value="1"/>
</dbReference>
<accession>A0A2G9UDU5</accession>
<dbReference type="GO" id="GO:0005886">
    <property type="term" value="C:plasma membrane"/>
    <property type="evidence" value="ECO:0007669"/>
    <property type="project" value="TreeGrafter"/>
</dbReference>
<dbReference type="PANTHER" id="PTHR12287:SF23">
    <property type="entry name" value="AROUSER, ISOFORM A-RELATED"/>
    <property type="match status" value="1"/>
</dbReference>
<organism evidence="4 5">
    <name type="scientific">Teladorsagia circumcincta</name>
    <name type="common">Brown stomach worm</name>
    <name type="synonym">Ostertagia circumcincta</name>
    <dbReference type="NCBI Taxonomy" id="45464"/>
    <lineage>
        <taxon>Eukaryota</taxon>
        <taxon>Metazoa</taxon>
        <taxon>Ecdysozoa</taxon>
        <taxon>Nematoda</taxon>
        <taxon>Chromadorea</taxon>
        <taxon>Rhabditida</taxon>
        <taxon>Rhabditina</taxon>
        <taxon>Rhabditomorpha</taxon>
        <taxon>Strongyloidea</taxon>
        <taxon>Trichostrongylidae</taxon>
        <taxon>Teladorsagia</taxon>
    </lineage>
</organism>
<feature type="domain" description="PTB" evidence="2">
    <location>
        <begin position="93"/>
        <end position="202"/>
    </location>
</feature>
<dbReference type="Pfam" id="PF08416">
    <property type="entry name" value="PTB"/>
    <property type="match status" value="1"/>
</dbReference>
<keyword evidence="5" id="KW-1185">Reference proteome</keyword>
<feature type="region of interest" description="Disordered" evidence="1">
    <location>
        <begin position="259"/>
        <end position="278"/>
    </location>
</feature>
<dbReference type="EMBL" id="KZ347152">
    <property type="protein sequence ID" value="PIO68323.1"/>
    <property type="molecule type" value="Genomic_DNA"/>
</dbReference>
<feature type="domain" description="EPS8 spectrin-like" evidence="3">
    <location>
        <begin position="221"/>
        <end position="343"/>
    </location>
</feature>
<proteinExistence type="predicted"/>
<evidence type="ECO:0000313" key="4">
    <source>
        <dbReference type="EMBL" id="PIO68323.1"/>
    </source>
</evidence>
<dbReference type="CDD" id="cd01210">
    <property type="entry name" value="PTB_EPS8"/>
    <property type="match status" value="1"/>
</dbReference>
<dbReference type="GO" id="GO:0035023">
    <property type="term" value="P:regulation of Rho protein signal transduction"/>
    <property type="evidence" value="ECO:0007669"/>
    <property type="project" value="TreeGrafter"/>
</dbReference>
<reference evidence="4 5" key="1">
    <citation type="submission" date="2015-09" db="EMBL/GenBank/DDBJ databases">
        <title>Draft genome of the parasitic nematode Teladorsagia circumcincta isolate WARC Sus (inbred).</title>
        <authorList>
            <person name="Mitreva M."/>
        </authorList>
    </citation>
    <scope>NUCLEOTIDE SEQUENCE [LARGE SCALE GENOMIC DNA]</scope>
    <source>
        <strain evidence="4 5">S</strain>
    </source>
</reference>
<dbReference type="Gene3D" id="2.30.29.30">
    <property type="entry name" value="Pleckstrin-homology domain (PH domain)/Phosphotyrosine-binding domain (PTB)"/>
    <property type="match status" value="1"/>
</dbReference>
<evidence type="ECO:0000259" key="3">
    <source>
        <dbReference type="Pfam" id="PF22975"/>
    </source>
</evidence>
<evidence type="ECO:0000256" key="1">
    <source>
        <dbReference type="SAM" id="MobiDB-lite"/>
    </source>
</evidence>
<feature type="compositionally biased region" description="Polar residues" evidence="1">
    <location>
        <begin position="399"/>
        <end position="411"/>
    </location>
</feature>
<dbReference type="AlphaFoldDB" id="A0A2G9UDU5"/>
<dbReference type="OrthoDB" id="4680325at2759"/>
<dbReference type="InterPro" id="IPR013625">
    <property type="entry name" value="PTB"/>
</dbReference>
<dbReference type="InterPro" id="IPR055093">
    <property type="entry name" value="EPS8_2nd"/>
</dbReference>
<dbReference type="GO" id="GO:0007266">
    <property type="term" value="P:Rho protein signal transduction"/>
    <property type="evidence" value="ECO:0007669"/>
    <property type="project" value="TreeGrafter"/>
</dbReference>
<dbReference type="Pfam" id="PF22975">
    <property type="entry name" value="EPS8_2nd"/>
    <property type="match status" value="1"/>
</dbReference>
<name>A0A2G9UDU5_TELCI</name>
<dbReference type="InterPro" id="IPR011993">
    <property type="entry name" value="PH-like_dom_sf"/>
</dbReference>
<dbReference type="GO" id="GO:0003779">
    <property type="term" value="F:actin binding"/>
    <property type="evidence" value="ECO:0007669"/>
    <property type="project" value="TreeGrafter"/>
</dbReference>
<sequence length="411" mass="47461">MKCRFQKCPSDSTKECDEATTLIRSFKFVHCRPPPSGGYYYSRVGAGPPSSAPSPSSSHRHPSQTHMPYHDISSVAPPRSMMGSRIDEVTPSYYVEHLATFAVGRQFGLTFPADGIRKLKQMEKNSAIWAQPLVLRFRQNGVTVEDENGDLVEQFPLDLIEQPTAHVSSDPRDTYNNILLFIVREDTRNKRSATPTEMHIFQYPTDDASFHGGDNSELFERDVNTLNRCFDDIERFVARIQSAAFAQRELEQQAHRYRTAMRRDKRSGPPPPDPNGILQMRAQLPIEPEFVDIFRKFKLSFNLLAKLKNHIHEPNAPELLHFLFTPLTVILEACHWGLGRNIAPQLDLDRLSLERERLDFERQKMLERERRLQDEEKVIKAERARLEAERKLMKHESESMNSNRSKSIYEP</sequence>
<protein>
    <submittedName>
        <fullName evidence="4">Phosphotyrosine-binding domain protein</fullName>
    </submittedName>
</protein>
<feature type="region of interest" description="Disordered" evidence="1">
    <location>
        <begin position="390"/>
        <end position="411"/>
    </location>
</feature>
<feature type="compositionally biased region" description="Low complexity" evidence="1">
    <location>
        <begin position="42"/>
        <end position="57"/>
    </location>
</feature>
<dbReference type="InterPro" id="IPR033928">
    <property type="entry name" value="EPS8_PTB"/>
</dbReference>
<dbReference type="SUPFAM" id="SSF50729">
    <property type="entry name" value="PH domain-like"/>
    <property type="match status" value="1"/>
</dbReference>
<gene>
    <name evidence="4" type="ORF">TELCIR_09895</name>
</gene>
<dbReference type="Proteomes" id="UP000230423">
    <property type="component" value="Unassembled WGS sequence"/>
</dbReference>
<dbReference type="InterPro" id="IPR039801">
    <property type="entry name" value="EPS8-like"/>
</dbReference>
<evidence type="ECO:0000313" key="5">
    <source>
        <dbReference type="Proteomes" id="UP000230423"/>
    </source>
</evidence>
<evidence type="ECO:0000259" key="2">
    <source>
        <dbReference type="Pfam" id="PF08416"/>
    </source>
</evidence>
<dbReference type="PANTHER" id="PTHR12287">
    <property type="entry name" value="EPIDERMAL GROWTH FACTOR RECEPTOR KINASE SUBSTRATE EPS8-RELATED PROTEIN"/>
    <property type="match status" value="1"/>
</dbReference>
<feature type="region of interest" description="Disordered" evidence="1">
    <location>
        <begin position="42"/>
        <end position="73"/>
    </location>
</feature>